<dbReference type="EMBL" id="RQFT01000012">
    <property type="protein sequence ID" value="TGL03270.1"/>
    <property type="molecule type" value="Genomic_DNA"/>
</dbReference>
<evidence type="ECO:0000313" key="2">
    <source>
        <dbReference type="EMBL" id="TGL03270.1"/>
    </source>
</evidence>
<feature type="transmembrane region" description="Helical" evidence="1">
    <location>
        <begin position="194"/>
        <end position="212"/>
    </location>
</feature>
<dbReference type="AlphaFoldDB" id="A0A7I0HNP0"/>
<reference evidence="2 3" key="1">
    <citation type="journal article" date="2019" name="PLoS Negl. Trop. Dis.">
        <title>Revisiting the worldwide diversity of Leptospira species in the environment.</title>
        <authorList>
            <person name="Vincent A.T."/>
            <person name="Schiettekatte O."/>
            <person name="Bourhy P."/>
            <person name="Veyrier F.J."/>
            <person name="Picardeau M."/>
        </authorList>
    </citation>
    <scope>NUCLEOTIDE SEQUENCE [LARGE SCALE GENOMIC DNA]</scope>
    <source>
        <strain evidence="2 3">201800273</strain>
    </source>
</reference>
<dbReference type="OrthoDB" id="342170at2"/>
<organism evidence="2 3">
    <name type="scientific">Leptospira bouyouniensis</name>
    <dbReference type="NCBI Taxonomy" id="2484911"/>
    <lineage>
        <taxon>Bacteria</taxon>
        <taxon>Pseudomonadati</taxon>
        <taxon>Spirochaetota</taxon>
        <taxon>Spirochaetia</taxon>
        <taxon>Leptospirales</taxon>
        <taxon>Leptospiraceae</taxon>
        <taxon>Leptospira</taxon>
    </lineage>
</organism>
<dbReference type="RefSeq" id="WP_135741555.1">
    <property type="nucleotide sequence ID" value="NZ_RQFT01000012.1"/>
</dbReference>
<feature type="transmembrane region" description="Helical" evidence="1">
    <location>
        <begin position="6"/>
        <end position="23"/>
    </location>
</feature>
<feature type="transmembrane region" description="Helical" evidence="1">
    <location>
        <begin position="302"/>
        <end position="328"/>
    </location>
</feature>
<feature type="transmembrane region" description="Helical" evidence="1">
    <location>
        <begin position="67"/>
        <end position="85"/>
    </location>
</feature>
<keyword evidence="1" id="KW-0812">Transmembrane</keyword>
<feature type="transmembrane region" description="Helical" evidence="1">
    <location>
        <begin position="97"/>
        <end position="115"/>
    </location>
</feature>
<dbReference type="Proteomes" id="UP000297641">
    <property type="component" value="Unassembled WGS sequence"/>
</dbReference>
<proteinExistence type="predicted"/>
<keyword evidence="1" id="KW-1133">Transmembrane helix</keyword>
<name>A0A7I0HNP0_9LEPT</name>
<evidence type="ECO:0000313" key="3">
    <source>
        <dbReference type="Proteomes" id="UP000297641"/>
    </source>
</evidence>
<feature type="transmembrane region" description="Helical" evidence="1">
    <location>
        <begin position="35"/>
        <end position="55"/>
    </location>
</feature>
<protein>
    <submittedName>
        <fullName evidence="2">Uncharacterized protein</fullName>
    </submittedName>
</protein>
<sequence>MISIEIDFLFFFVSLFFLYRCLFSIANRENKSLLLTYWMGIIILTFISIHSLSRWGISVFGWETKSIFLLLTKSNLVLYFVYQLLEERIFLYRRTIGFLITFCLFLFLGTFFYWIQMFQVEIRAEDTSRILPFTIAIGAFVWSREMFWPNLKLLELKLGDEKEPKLAFLFLPCFLYVLTPFSTNYGFIEVLSSAVVIGISSFVGFTLVSLILKVSIPDEAEIGVWIGTIAFSSSFGADLLVCIPMAFFVGAFARGFYFYLDQLNWTVSGKRGVVCFLFPSIIAIFLPFLVLEPKDWLHSPYVLLGVQILYFLSFYLVSSLVFGILLLLKPKSE</sequence>
<accession>A0A7I0HNP0</accession>
<keyword evidence="1" id="KW-0472">Membrane</keyword>
<evidence type="ECO:0000256" key="1">
    <source>
        <dbReference type="SAM" id="Phobius"/>
    </source>
</evidence>
<feature type="transmembrane region" description="Helical" evidence="1">
    <location>
        <begin position="168"/>
        <end position="188"/>
    </location>
</feature>
<feature type="transmembrane region" description="Helical" evidence="1">
    <location>
        <begin position="272"/>
        <end position="290"/>
    </location>
</feature>
<feature type="transmembrane region" description="Helical" evidence="1">
    <location>
        <begin position="243"/>
        <end position="260"/>
    </location>
</feature>
<comment type="caution">
    <text evidence="2">The sequence shown here is derived from an EMBL/GenBank/DDBJ whole genome shotgun (WGS) entry which is preliminary data.</text>
</comment>
<gene>
    <name evidence="2" type="ORF">EHQ43_15915</name>
</gene>